<proteinExistence type="inferred from homology"/>
<gene>
    <name evidence="8" type="ORF">EZS27_030889</name>
</gene>
<dbReference type="SMART" id="SM00813">
    <property type="entry name" value="Alpha-L-AF_C"/>
    <property type="match status" value="1"/>
</dbReference>
<evidence type="ECO:0000259" key="7">
    <source>
        <dbReference type="SMART" id="SM00813"/>
    </source>
</evidence>
<dbReference type="InterPro" id="IPR010720">
    <property type="entry name" value="Alpha-L-AF_C"/>
</dbReference>
<keyword evidence="4 8" id="KW-0378">Hydrolase</keyword>
<dbReference type="AlphaFoldDB" id="A0A5J4QBQ2"/>
<dbReference type="InterPro" id="IPR017853">
    <property type="entry name" value="GH"/>
</dbReference>
<dbReference type="Gene3D" id="3.20.20.80">
    <property type="entry name" value="Glycosidases"/>
    <property type="match status" value="1"/>
</dbReference>
<evidence type="ECO:0000256" key="4">
    <source>
        <dbReference type="ARBA" id="ARBA00022801"/>
    </source>
</evidence>
<feature type="domain" description="Alpha-L-arabinofuranosidase C-terminal" evidence="7">
    <location>
        <begin position="325"/>
        <end position="501"/>
    </location>
</feature>
<comment type="catalytic activity">
    <reaction evidence="1">
        <text>Hydrolysis of terminal non-reducing alpha-L-arabinofuranoside residues in alpha-L-arabinosides.</text>
        <dbReference type="EC" id="3.2.1.55"/>
    </reaction>
</comment>
<dbReference type="GO" id="GO:0046556">
    <property type="term" value="F:alpha-L-arabinofuranosidase activity"/>
    <property type="evidence" value="ECO:0007669"/>
    <property type="project" value="UniProtKB-EC"/>
</dbReference>
<comment type="caution">
    <text evidence="8">The sequence shown here is derived from an EMBL/GenBank/DDBJ whole genome shotgun (WGS) entry which is preliminary data.</text>
</comment>
<dbReference type="SUPFAM" id="SSF51445">
    <property type="entry name" value="(Trans)glycosidases"/>
    <property type="match status" value="1"/>
</dbReference>
<dbReference type="Pfam" id="PF22848">
    <property type="entry name" value="ASD1_dom"/>
    <property type="match status" value="1"/>
</dbReference>
<evidence type="ECO:0000313" key="8">
    <source>
        <dbReference type="EMBL" id="KAA6319185.1"/>
    </source>
</evidence>
<dbReference type="GO" id="GO:0000272">
    <property type="term" value="P:polysaccharide catabolic process"/>
    <property type="evidence" value="ECO:0007669"/>
    <property type="project" value="TreeGrafter"/>
</dbReference>
<comment type="similarity">
    <text evidence="2">Belongs to the glycosyl hydrolase 51 family.</text>
</comment>
<accession>A0A5J4QBQ2</accession>
<dbReference type="PANTHER" id="PTHR43576:SF3">
    <property type="entry name" value="ALPHA-L-ARABINOFURANOSIDASE C"/>
    <property type="match status" value="1"/>
</dbReference>
<evidence type="ECO:0000256" key="6">
    <source>
        <dbReference type="ARBA" id="ARBA00023295"/>
    </source>
</evidence>
<dbReference type="InterPro" id="IPR055235">
    <property type="entry name" value="ASD1_cat"/>
</dbReference>
<dbReference type="Gene3D" id="2.60.40.1180">
    <property type="entry name" value="Golgi alpha-mannosidase II"/>
    <property type="match status" value="1"/>
</dbReference>
<keyword evidence="6 8" id="KW-0326">Glycosidase</keyword>
<name>A0A5J4QBQ2_9ZZZZ</name>
<sequence length="510" mass="57589">MKRLITIVLCVLPISLMAQTASIRIDNERVIGDIDPNIYGVFMEPIGRSTEIPVRNSLYGTLYDPSSPLANEDGFKTNYLEAMQELRITNMRWPGGNYVSGYNWKDGIGPKEQRPMRKDLAWGGYDPNFVGTDEWVKLNKAIGSENVICINLGLGDINDARYWIEYTNVKSGTYFSDLRVKYGNPEPYNVKYWCLGNEVDGSPWILGYKNAEDYCKIGLEAAKALKAVDSSIKLVAGGSSYYESTGIWIDWNRKIITAFSGVADYLSIHRYWHEGISDENRRNDYYSYMGESAMDFEEKITTPLAQVNVIKALYPQKKPLYLSVDEWSASGGNIRSVLANAMCLNSFIRHADFVKMANFTMMTSLLANDFVKGTTYQSPLFYAFKLFTTNCRGKSLDTYVQCDTFSVGRFSNIPYLDVTSVYSEEGKTIYINVVNRHKDKAITTEITNSGAAQFTGKAHISSIEGSLDEVYSSDKQSEYAPKEKETDIKNNKITYSFPPHSLTQIEVKVK</sequence>
<dbReference type="GO" id="GO:0046373">
    <property type="term" value="P:L-arabinose metabolic process"/>
    <property type="evidence" value="ECO:0007669"/>
    <property type="project" value="InterPro"/>
</dbReference>
<dbReference type="SUPFAM" id="SSF51011">
    <property type="entry name" value="Glycosyl hydrolase domain"/>
    <property type="match status" value="1"/>
</dbReference>
<reference evidence="8" key="1">
    <citation type="submission" date="2019-03" db="EMBL/GenBank/DDBJ databases">
        <title>Single cell metagenomics reveals metabolic interactions within the superorganism composed of flagellate Streblomastix strix and complex community of Bacteroidetes bacteria on its surface.</title>
        <authorList>
            <person name="Treitli S.C."/>
            <person name="Kolisko M."/>
            <person name="Husnik F."/>
            <person name="Keeling P."/>
            <person name="Hampl V."/>
        </authorList>
    </citation>
    <scope>NUCLEOTIDE SEQUENCE</scope>
    <source>
        <strain evidence="8">STM</strain>
    </source>
</reference>
<dbReference type="InterPro" id="IPR013780">
    <property type="entry name" value="Glyco_hydro_b"/>
</dbReference>
<dbReference type="EC" id="3.2.1.55" evidence="3"/>
<evidence type="ECO:0000256" key="5">
    <source>
        <dbReference type="ARBA" id="ARBA00023277"/>
    </source>
</evidence>
<organism evidence="8">
    <name type="scientific">termite gut metagenome</name>
    <dbReference type="NCBI Taxonomy" id="433724"/>
    <lineage>
        <taxon>unclassified sequences</taxon>
        <taxon>metagenomes</taxon>
        <taxon>organismal metagenomes</taxon>
    </lineage>
</organism>
<dbReference type="PANTHER" id="PTHR43576">
    <property type="entry name" value="ALPHA-L-ARABINOFURANOSIDASE C-RELATED"/>
    <property type="match status" value="1"/>
</dbReference>
<dbReference type="Pfam" id="PF06964">
    <property type="entry name" value="Alpha-L-AF_C"/>
    <property type="match status" value="1"/>
</dbReference>
<evidence type="ECO:0000256" key="2">
    <source>
        <dbReference type="ARBA" id="ARBA00007186"/>
    </source>
</evidence>
<evidence type="ECO:0000256" key="1">
    <source>
        <dbReference type="ARBA" id="ARBA00001462"/>
    </source>
</evidence>
<evidence type="ECO:0000256" key="3">
    <source>
        <dbReference type="ARBA" id="ARBA00012670"/>
    </source>
</evidence>
<dbReference type="EMBL" id="SNRY01003962">
    <property type="protein sequence ID" value="KAA6319185.1"/>
    <property type="molecule type" value="Genomic_DNA"/>
</dbReference>
<protein>
    <recommendedName>
        <fullName evidence="3">non-reducing end alpha-L-arabinofuranosidase</fullName>
        <ecNumber evidence="3">3.2.1.55</ecNumber>
    </recommendedName>
</protein>
<keyword evidence="5" id="KW-0119">Carbohydrate metabolism</keyword>